<evidence type="ECO:0000256" key="4">
    <source>
        <dbReference type="ARBA" id="ARBA00023027"/>
    </source>
</evidence>
<dbReference type="InterPro" id="IPR042172">
    <property type="entry name" value="Adenosylhomocyst_ase-like_sf"/>
</dbReference>
<evidence type="ECO:0000256" key="3">
    <source>
        <dbReference type="ARBA" id="ARBA00022801"/>
    </source>
</evidence>
<dbReference type="GO" id="GO:0006730">
    <property type="term" value="P:one-carbon metabolic process"/>
    <property type="evidence" value="ECO:0007669"/>
    <property type="project" value="UniProtKB-UniRule"/>
</dbReference>
<protein>
    <recommendedName>
        <fullName evidence="5">Adenosylhomocysteinase</fullName>
        <ecNumber evidence="5">3.13.2.1</ecNumber>
    </recommendedName>
    <alternativeName>
        <fullName evidence="5">S-adenosyl-L-homocysteine hydrolase</fullName>
        <shortName evidence="5">AdoHcyase</shortName>
    </alternativeName>
</protein>
<feature type="binding site" evidence="5">
    <location>
        <position position="185"/>
    </location>
    <ligand>
        <name>NAD(+)</name>
        <dbReference type="ChEBI" id="CHEBI:57540"/>
    </ligand>
</feature>
<dbReference type="InterPro" id="IPR000043">
    <property type="entry name" value="Adenosylhomocysteinase-like"/>
</dbReference>
<evidence type="ECO:0000256" key="5">
    <source>
        <dbReference type="HAMAP-Rule" id="MF_00563"/>
    </source>
</evidence>
<comment type="pathway">
    <text evidence="5 7">Amino-acid biosynthesis; L-homocysteine biosynthesis; L-homocysteine from S-adenosyl-L-homocysteine: step 1/1.</text>
</comment>
<feature type="binding site" evidence="5">
    <location>
        <position position="125"/>
    </location>
    <ligand>
        <name>substrate</name>
    </ligand>
</feature>
<accession>A0A7C5Z9L6</accession>
<dbReference type="UniPathway" id="UPA00314">
    <property type="reaction ID" value="UER00076"/>
</dbReference>
<dbReference type="InterPro" id="IPR015878">
    <property type="entry name" value="Ado_hCys_hydrolase_NAD-bd"/>
</dbReference>
<evidence type="ECO:0000256" key="1">
    <source>
        <dbReference type="ARBA" id="ARBA00007122"/>
    </source>
</evidence>
<dbReference type="GO" id="GO:0071269">
    <property type="term" value="P:L-homocysteine biosynthetic process"/>
    <property type="evidence" value="ECO:0007669"/>
    <property type="project" value="UniProtKB-UniRule"/>
</dbReference>
<gene>
    <name evidence="5" type="primary">ahcY</name>
    <name evidence="10" type="ORF">ENL71_09240</name>
</gene>
<dbReference type="SUPFAM" id="SSF51735">
    <property type="entry name" value="NAD(P)-binding Rossmann-fold domains"/>
    <property type="match status" value="1"/>
</dbReference>
<comment type="subcellular location">
    <subcellularLocation>
        <location evidence="5">Cytoplasm</location>
    </subcellularLocation>
</comment>
<dbReference type="Gene3D" id="3.40.50.720">
    <property type="entry name" value="NAD(P)-binding Rossmann-like Domain"/>
    <property type="match status" value="1"/>
</dbReference>
<dbReference type="Pfam" id="PF05221">
    <property type="entry name" value="AdoHcyase"/>
    <property type="match status" value="2"/>
</dbReference>
<dbReference type="SUPFAM" id="SSF52283">
    <property type="entry name" value="Formate/glycerate dehydrogenase catalytic domain-like"/>
    <property type="match status" value="1"/>
</dbReference>
<dbReference type="FunFam" id="3.40.50.720:FF:000004">
    <property type="entry name" value="Adenosylhomocysteinase"/>
    <property type="match status" value="1"/>
</dbReference>
<comment type="catalytic activity">
    <reaction evidence="5 7">
        <text>S-adenosyl-L-homocysteine + H2O = L-homocysteine + adenosine</text>
        <dbReference type="Rhea" id="RHEA:21708"/>
        <dbReference type="ChEBI" id="CHEBI:15377"/>
        <dbReference type="ChEBI" id="CHEBI:16335"/>
        <dbReference type="ChEBI" id="CHEBI:57856"/>
        <dbReference type="ChEBI" id="CHEBI:58199"/>
        <dbReference type="EC" id="3.13.2.1"/>
    </reaction>
</comment>
<evidence type="ECO:0000256" key="7">
    <source>
        <dbReference type="RuleBase" id="RU000548"/>
    </source>
</evidence>
<feature type="binding site" evidence="6">
    <location>
        <begin position="216"/>
        <end position="221"/>
    </location>
    <ligand>
        <name>NAD(+)</name>
        <dbReference type="ChEBI" id="CHEBI:57540"/>
    </ligand>
</feature>
<dbReference type="PROSITE" id="PS00739">
    <property type="entry name" value="ADOHCYASE_2"/>
    <property type="match status" value="1"/>
</dbReference>
<feature type="binding site" evidence="5">
    <location>
        <position position="184"/>
    </location>
    <ligand>
        <name>substrate</name>
    </ligand>
</feature>
<dbReference type="PANTHER" id="PTHR23420">
    <property type="entry name" value="ADENOSYLHOMOCYSTEINASE"/>
    <property type="match status" value="1"/>
</dbReference>
<dbReference type="Pfam" id="PF00670">
    <property type="entry name" value="AdoHcyase_NAD"/>
    <property type="match status" value="1"/>
</dbReference>
<dbReference type="GO" id="GO:0004013">
    <property type="term" value="F:adenosylhomocysteinase activity"/>
    <property type="evidence" value="ECO:0007669"/>
    <property type="project" value="UniProtKB-UniRule"/>
</dbReference>
<sequence length="416" mass="46328">MLLSIIKDYSLWEEGLKKINWAKRFMPILNQIKEEYGAKKPLTGLNVAISVHLEAKTANLALLLKDLGANVFVTGSNPLSTQDDVASALVHEGIEVFAIRGVETSEYFVHLEKTLENNIDLIIDDGGDLTYLLHTKRQDLASRIIGGCEETTTGVIRLRALEKEDKLKFPMIAVNNAFCKHLFDNRIGTGQSTWDGIMRTTNITVAGKYVVVAGYGFCGKGIAKRAQGLGAKVIVVEVDPIKALEAYMDGFEVMKMQDAAKIGDLFVTATGCKDVIRYEHILQMRDGAILCNSGHFNVEIDIATLDKKAVKKYEARKNIQGYVLENGKEIFVIAEGRLVNLAAADGHPIEIMDMSFAIQALSSIYVVQNRKKLENRVYNVPEEIDRFVAEVKLRSLGIEIDKLTPDQEKYLESWEV</sequence>
<comment type="function">
    <text evidence="5">May play a key role in the regulation of the intracellular concentration of adenosylhomocysteine.</text>
</comment>
<keyword evidence="5" id="KW-0963">Cytoplasm</keyword>
<dbReference type="GO" id="GO:0033353">
    <property type="term" value="P:S-adenosylmethionine cycle"/>
    <property type="evidence" value="ECO:0007669"/>
    <property type="project" value="TreeGrafter"/>
</dbReference>
<reference evidence="10" key="1">
    <citation type="journal article" date="2020" name="mSystems">
        <title>Genome- and Community-Level Interaction Insights into Carbon Utilization and Element Cycling Functions of Hydrothermarchaeota in Hydrothermal Sediment.</title>
        <authorList>
            <person name="Zhou Z."/>
            <person name="Liu Y."/>
            <person name="Xu W."/>
            <person name="Pan J."/>
            <person name="Luo Z.H."/>
            <person name="Li M."/>
        </authorList>
    </citation>
    <scope>NUCLEOTIDE SEQUENCE [LARGE SCALE GENOMIC DNA]</scope>
    <source>
        <strain evidence="10">SpSt-102</strain>
    </source>
</reference>
<comment type="caution">
    <text evidence="5">Lacks conserved residue(s) required for the propagation of feature annotation.</text>
</comment>
<dbReference type="AlphaFoldDB" id="A0A7C5Z9L6"/>
<dbReference type="HAMAP" id="MF_00563">
    <property type="entry name" value="AdoHcyase"/>
    <property type="match status" value="1"/>
</dbReference>
<dbReference type="NCBIfam" id="NF004005">
    <property type="entry name" value="PRK05476.2-3"/>
    <property type="match status" value="1"/>
</dbReference>
<feature type="domain" description="S-adenosyl-L-homocysteine hydrolase NAD binding" evidence="9">
    <location>
        <begin position="185"/>
        <end position="346"/>
    </location>
</feature>
<feature type="binding site" evidence="5 6">
    <location>
        <begin position="293"/>
        <end position="295"/>
    </location>
    <ligand>
        <name>NAD(+)</name>
        <dbReference type="ChEBI" id="CHEBI:57540"/>
    </ligand>
</feature>
<comment type="caution">
    <text evidence="10">The sequence shown here is derived from an EMBL/GenBank/DDBJ whole genome shotgun (WGS) entry which is preliminary data.</text>
</comment>
<dbReference type="InterPro" id="IPR036291">
    <property type="entry name" value="NAD(P)-bd_dom_sf"/>
</dbReference>
<keyword evidence="4 5" id="KW-0520">NAD</keyword>
<evidence type="ECO:0000313" key="10">
    <source>
        <dbReference type="EMBL" id="HHS02638.1"/>
    </source>
</evidence>
<keyword evidence="3 5" id="KW-0378">Hydrolase</keyword>
<dbReference type="PIRSF" id="PIRSF001109">
    <property type="entry name" value="Ad_hcy_hydrolase"/>
    <property type="match status" value="1"/>
</dbReference>
<feature type="binding site" evidence="5">
    <location>
        <position position="150"/>
    </location>
    <ligand>
        <name>substrate</name>
    </ligand>
</feature>
<evidence type="ECO:0000256" key="2">
    <source>
        <dbReference type="ARBA" id="ARBA00022563"/>
    </source>
</evidence>
<name>A0A7C5Z9L6_9FIRM</name>
<feature type="binding site" evidence="5">
    <location>
        <position position="180"/>
    </location>
    <ligand>
        <name>substrate</name>
    </ligand>
</feature>
<evidence type="ECO:0000259" key="9">
    <source>
        <dbReference type="SMART" id="SM00997"/>
    </source>
</evidence>
<comment type="similarity">
    <text evidence="1 5 8">Belongs to the adenosylhomocysteinase family.</text>
</comment>
<dbReference type="SMART" id="SM00996">
    <property type="entry name" value="AdoHcyase"/>
    <property type="match status" value="1"/>
</dbReference>
<dbReference type="SMART" id="SM00997">
    <property type="entry name" value="AdoHcyase_NAD"/>
    <property type="match status" value="1"/>
</dbReference>
<evidence type="ECO:0000256" key="8">
    <source>
        <dbReference type="RuleBase" id="RU004166"/>
    </source>
</evidence>
<dbReference type="NCBIfam" id="TIGR00936">
    <property type="entry name" value="ahcY"/>
    <property type="match status" value="1"/>
</dbReference>
<evidence type="ECO:0000256" key="6">
    <source>
        <dbReference type="PIRSR" id="PIRSR001109-2"/>
    </source>
</evidence>
<dbReference type="CDD" id="cd00401">
    <property type="entry name" value="SAHH"/>
    <property type="match status" value="1"/>
</dbReference>
<dbReference type="GO" id="GO:0005829">
    <property type="term" value="C:cytosol"/>
    <property type="evidence" value="ECO:0007669"/>
    <property type="project" value="TreeGrafter"/>
</dbReference>
<comment type="cofactor">
    <cofactor evidence="5 6 7">
        <name>NAD(+)</name>
        <dbReference type="ChEBI" id="CHEBI:57540"/>
    </cofactor>
    <text evidence="5 6 7">Binds 1 NAD(+) per subunit.</text>
</comment>
<feature type="binding site" evidence="6">
    <location>
        <position position="347"/>
    </location>
    <ligand>
        <name>NAD(+)</name>
        <dbReference type="ChEBI" id="CHEBI:57540"/>
    </ligand>
</feature>
<dbReference type="EMBL" id="DRUZ01000106">
    <property type="protein sequence ID" value="HHS02638.1"/>
    <property type="molecule type" value="Genomic_DNA"/>
</dbReference>
<dbReference type="EC" id="3.13.2.1" evidence="5"/>
<feature type="binding site" evidence="5">
    <location>
        <begin position="214"/>
        <end position="219"/>
    </location>
    <ligand>
        <name>NAD(+)</name>
        <dbReference type="ChEBI" id="CHEBI:57540"/>
    </ligand>
</feature>
<keyword evidence="2 5" id="KW-0554">One-carbon metabolism</keyword>
<proteinExistence type="inferred from homology"/>
<feature type="binding site" evidence="5 6">
    <location>
        <begin position="151"/>
        <end position="153"/>
    </location>
    <ligand>
        <name>NAD(+)</name>
        <dbReference type="ChEBI" id="CHEBI:57540"/>
    </ligand>
</feature>
<organism evidence="10">
    <name type="scientific">Caldicellulosiruptor owensensis</name>
    <dbReference type="NCBI Taxonomy" id="55205"/>
    <lineage>
        <taxon>Bacteria</taxon>
        <taxon>Bacillati</taxon>
        <taxon>Bacillota</taxon>
        <taxon>Bacillota incertae sedis</taxon>
        <taxon>Caldicellulosiruptorales</taxon>
        <taxon>Caldicellulosiruptoraceae</taxon>
        <taxon>Caldicellulosiruptor</taxon>
    </lineage>
</organism>
<feature type="binding site" evidence="5 6">
    <location>
        <position position="340"/>
    </location>
    <ligand>
        <name>NAD(+)</name>
        <dbReference type="ChEBI" id="CHEBI:57540"/>
    </ligand>
</feature>
<feature type="binding site" evidence="5 6">
    <location>
        <position position="237"/>
    </location>
    <ligand>
        <name>NAD(+)</name>
        <dbReference type="ChEBI" id="CHEBI:57540"/>
    </ligand>
</feature>
<dbReference type="PANTHER" id="PTHR23420:SF0">
    <property type="entry name" value="ADENOSYLHOMOCYSTEINASE"/>
    <property type="match status" value="1"/>
</dbReference>
<dbReference type="Gene3D" id="3.40.50.1480">
    <property type="entry name" value="Adenosylhomocysteinase-like"/>
    <property type="match status" value="1"/>
</dbReference>
<dbReference type="InterPro" id="IPR020082">
    <property type="entry name" value="S-Ado-L-homoCys_hydrolase_CS"/>
</dbReference>